<keyword evidence="4" id="KW-0479">Metal-binding</keyword>
<dbReference type="InterPro" id="IPR007197">
    <property type="entry name" value="rSAM"/>
</dbReference>
<dbReference type="OrthoDB" id="9810775at2"/>
<evidence type="ECO:0000256" key="6">
    <source>
        <dbReference type="ARBA" id="ARBA00023004"/>
    </source>
</evidence>
<dbReference type="SFLD" id="SFLDS00029">
    <property type="entry name" value="Radical_SAM"/>
    <property type="match status" value="2"/>
</dbReference>
<protein>
    <submittedName>
        <fullName evidence="9">Radical SAM additional 4Fe4S-binding SPASM domain-containing protein</fullName>
    </submittedName>
</protein>
<dbReference type="CDD" id="cd21109">
    <property type="entry name" value="SPASM"/>
    <property type="match status" value="1"/>
</dbReference>
<dbReference type="STRING" id="1120996.SAMN02746066_01723"/>
<evidence type="ECO:0000256" key="1">
    <source>
        <dbReference type="ARBA" id="ARBA00001966"/>
    </source>
</evidence>
<dbReference type="InterPro" id="IPR058240">
    <property type="entry name" value="rSAM_sf"/>
</dbReference>
<sequence>MSHVSSVYNIMKCIENKELSIDLIDSVSLKITSKCNLDCSMCGFARNKAIQNSRIEDLPVEVWKDAIDKLSDFGVKTISLLGGEPLLYEGIIEIIKYIKQKDINIFITTNGVYLNYFYRELIDLEIARINISLDSFPETHDKIRGEVGCFNSAIDGIKKLSQYKKLTGKVSPEIIINVVISENNNYELYDYLNYLDSIEGIDGIFVVLGTFTTQSLGERYSEQLLEYFDTKADSWRGFVNCLGDINYNEVKKIYKKVKYKEFNKRVVLFPPLKQVDDIELYYTEPEKIFTWSEDYCWKPWYGFDILSDGEVIICSDWTDYPVGNIFTDTLEEIWNGNKIKKLRSYILDHKNFGVCSRCPWRYLPSFLVADPYGG</sequence>
<keyword evidence="6" id="KW-0408">Iron</keyword>
<dbReference type="InterPro" id="IPR013785">
    <property type="entry name" value="Aldolase_TIM"/>
</dbReference>
<evidence type="ECO:0000256" key="5">
    <source>
        <dbReference type="ARBA" id="ARBA00023002"/>
    </source>
</evidence>
<dbReference type="InterPro" id="IPR023885">
    <property type="entry name" value="4Fe4S-binding_SPASM_dom"/>
</dbReference>
<dbReference type="CDD" id="cd01335">
    <property type="entry name" value="Radical_SAM"/>
    <property type="match status" value="1"/>
</dbReference>
<keyword evidence="5" id="KW-0560">Oxidoreductase</keyword>
<keyword evidence="10" id="KW-1185">Reference proteome</keyword>
<name>A0A1M7I7Z7_9FIRM</name>
<evidence type="ECO:0000313" key="9">
    <source>
        <dbReference type="EMBL" id="SHM36936.1"/>
    </source>
</evidence>
<dbReference type="Gene3D" id="3.20.20.70">
    <property type="entry name" value="Aldolase class I"/>
    <property type="match status" value="1"/>
</dbReference>
<accession>A0A1M7I7Z7</accession>
<dbReference type="GO" id="GO:0016491">
    <property type="term" value="F:oxidoreductase activity"/>
    <property type="evidence" value="ECO:0007669"/>
    <property type="project" value="UniProtKB-KW"/>
</dbReference>
<evidence type="ECO:0000259" key="8">
    <source>
        <dbReference type="PROSITE" id="PS51918"/>
    </source>
</evidence>
<evidence type="ECO:0000256" key="7">
    <source>
        <dbReference type="ARBA" id="ARBA00023014"/>
    </source>
</evidence>
<dbReference type="EMBL" id="FRCP01000009">
    <property type="protein sequence ID" value="SHM36936.1"/>
    <property type="molecule type" value="Genomic_DNA"/>
</dbReference>
<dbReference type="GO" id="GO:0051539">
    <property type="term" value="F:4 iron, 4 sulfur cluster binding"/>
    <property type="evidence" value="ECO:0007669"/>
    <property type="project" value="UniProtKB-KW"/>
</dbReference>
<dbReference type="SFLD" id="SFLDG01386">
    <property type="entry name" value="main_SPASM_domain-containing"/>
    <property type="match status" value="1"/>
</dbReference>
<keyword evidence="2" id="KW-0004">4Fe-4S</keyword>
<dbReference type="Proteomes" id="UP000184038">
    <property type="component" value="Unassembled WGS sequence"/>
</dbReference>
<proteinExistence type="predicted"/>
<dbReference type="AlphaFoldDB" id="A0A1M7I7Z7"/>
<reference evidence="9 10" key="1">
    <citation type="submission" date="2016-11" db="EMBL/GenBank/DDBJ databases">
        <authorList>
            <person name="Jaros S."/>
            <person name="Januszkiewicz K."/>
            <person name="Wedrychowicz H."/>
        </authorList>
    </citation>
    <scope>NUCLEOTIDE SEQUENCE [LARGE SCALE GENOMIC DNA]</scope>
    <source>
        <strain evidence="9 10">DSM 15930</strain>
    </source>
</reference>
<gene>
    <name evidence="9" type="ORF">SAMN02746066_01723</name>
</gene>
<dbReference type="InterPro" id="IPR034391">
    <property type="entry name" value="AdoMet-like_SPASM_containing"/>
</dbReference>
<dbReference type="GO" id="GO:0046872">
    <property type="term" value="F:metal ion binding"/>
    <property type="evidence" value="ECO:0007669"/>
    <property type="project" value="UniProtKB-KW"/>
</dbReference>
<dbReference type="Pfam" id="PF13186">
    <property type="entry name" value="SPASM"/>
    <property type="match status" value="1"/>
</dbReference>
<dbReference type="SFLD" id="SFLDG01387">
    <property type="entry name" value="BtrN-like_SPASM_domain_contain"/>
    <property type="match status" value="1"/>
</dbReference>
<dbReference type="RefSeq" id="WP_073286063.1">
    <property type="nucleotide sequence ID" value="NZ_FRCP01000009.1"/>
</dbReference>
<dbReference type="SFLD" id="SFLDG01067">
    <property type="entry name" value="SPASM/twitch_domain_containing"/>
    <property type="match status" value="2"/>
</dbReference>
<evidence type="ECO:0000256" key="4">
    <source>
        <dbReference type="ARBA" id="ARBA00022723"/>
    </source>
</evidence>
<feature type="domain" description="Radical SAM core" evidence="8">
    <location>
        <begin position="21"/>
        <end position="248"/>
    </location>
</feature>
<evidence type="ECO:0000256" key="2">
    <source>
        <dbReference type="ARBA" id="ARBA00022485"/>
    </source>
</evidence>
<dbReference type="InterPro" id="IPR017200">
    <property type="entry name" value="PqqE-like"/>
</dbReference>
<dbReference type="PIRSF" id="PIRSF037420">
    <property type="entry name" value="PQQ_syn_pqqE"/>
    <property type="match status" value="1"/>
</dbReference>
<dbReference type="InterPro" id="IPR050377">
    <property type="entry name" value="Radical_SAM_PqqE_MftC-like"/>
</dbReference>
<keyword evidence="3" id="KW-0949">S-adenosyl-L-methionine</keyword>
<dbReference type="PROSITE" id="PS51918">
    <property type="entry name" value="RADICAL_SAM"/>
    <property type="match status" value="1"/>
</dbReference>
<organism evidence="9 10">
    <name type="scientific">Anaerosporobacter mobilis DSM 15930</name>
    <dbReference type="NCBI Taxonomy" id="1120996"/>
    <lineage>
        <taxon>Bacteria</taxon>
        <taxon>Bacillati</taxon>
        <taxon>Bacillota</taxon>
        <taxon>Clostridia</taxon>
        <taxon>Lachnospirales</taxon>
        <taxon>Lachnospiraceae</taxon>
        <taxon>Anaerosporobacter</taxon>
    </lineage>
</organism>
<dbReference type="PROSITE" id="PS01305">
    <property type="entry name" value="MOAA_NIFB_PQQE"/>
    <property type="match status" value="1"/>
</dbReference>
<dbReference type="Pfam" id="PF04055">
    <property type="entry name" value="Radical_SAM"/>
    <property type="match status" value="1"/>
</dbReference>
<dbReference type="InterPro" id="IPR000385">
    <property type="entry name" value="MoaA_NifB_PqqE_Fe-S-bd_CS"/>
</dbReference>
<dbReference type="PANTHER" id="PTHR11228">
    <property type="entry name" value="RADICAL SAM DOMAIN PROTEIN"/>
    <property type="match status" value="1"/>
</dbReference>
<evidence type="ECO:0000313" key="10">
    <source>
        <dbReference type="Proteomes" id="UP000184038"/>
    </source>
</evidence>
<keyword evidence="7" id="KW-0411">Iron-sulfur</keyword>
<dbReference type="SUPFAM" id="SSF102114">
    <property type="entry name" value="Radical SAM enzymes"/>
    <property type="match status" value="1"/>
</dbReference>
<evidence type="ECO:0000256" key="3">
    <source>
        <dbReference type="ARBA" id="ARBA00022691"/>
    </source>
</evidence>
<comment type="cofactor">
    <cofactor evidence="1">
        <name>[4Fe-4S] cluster</name>
        <dbReference type="ChEBI" id="CHEBI:49883"/>
    </cofactor>
</comment>
<dbReference type="PANTHER" id="PTHR11228:SF7">
    <property type="entry name" value="PQQA PEPTIDE CYCLASE"/>
    <property type="match status" value="1"/>
</dbReference>